<proteinExistence type="predicted"/>
<comment type="caution">
    <text evidence="2">The sequence shown here is derived from an EMBL/GenBank/DDBJ whole genome shotgun (WGS) entry which is preliminary data.</text>
</comment>
<evidence type="ECO:0000313" key="3">
    <source>
        <dbReference type="Proteomes" id="UP000753908"/>
    </source>
</evidence>
<keyword evidence="1" id="KW-1133">Transmembrane helix</keyword>
<reference evidence="2" key="1">
    <citation type="submission" date="2021-05" db="EMBL/GenBank/DDBJ databases">
        <authorList>
            <person name="Pietrasiak N."/>
            <person name="Ward R."/>
            <person name="Stajich J.E."/>
            <person name="Kurbessoian T."/>
        </authorList>
    </citation>
    <scope>NUCLEOTIDE SEQUENCE</scope>
    <source>
        <strain evidence="2">CPER-KK1</strain>
    </source>
</reference>
<keyword evidence="1" id="KW-0812">Transmembrane</keyword>
<evidence type="ECO:0000313" key="2">
    <source>
        <dbReference type="EMBL" id="MBW4545613.1"/>
    </source>
</evidence>
<dbReference type="Pfam" id="PF04307">
    <property type="entry name" value="YdjM"/>
    <property type="match status" value="1"/>
</dbReference>
<name>A0A951PL88_9CYAN</name>
<dbReference type="Proteomes" id="UP000753908">
    <property type="component" value="Unassembled WGS sequence"/>
</dbReference>
<evidence type="ECO:0000256" key="1">
    <source>
        <dbReference type="SAM" id="Phobius"/>
    </source>
</evidence>
<feature type="transmembrane region" description="Helical" evidence="1">
    <location>
        <begin position="26"/>
        <end position="49"/>
    </location>
</feature>
<feature type="transmembrane region" description="Helical" evidence="1">
    <location>
        <begin position="69"/>
        <end position="96"/>
    </location>
</feature>
<keyword evidence="1" id="KW-0472">Membrane</keyword>
<dbReference type="InterPro" id="IPR007404">
    <property type="entry name" value="YdjM-like"/>
</dbReference>
<dbReference type="GO" id="GO:0016787">
    <property type="term" value="F:hydrolase activity"/>
    <property type="evidence" value="ECO:0007669"/>
    <property type="project" value="UniProtKB-KW"/>
</dbReference>
<accession>A0A951PL88</accession>
<gene>
    <name evidence="2" type="ORF">KME25_14365</name>
</gene>
<reference evidence="2" key="2">
    <citation type="journal article" date="2022" name="Microbiol. Resour. Announc.">
        <title>Metagenome Sequencing to Explore Phylogenomics of Terrestrial Cyanobacteria.</title>
        <authorList>
            <person name="Ward R.D."/>
            <person name="Stajich J.E."/>
            <person name="Johansen J.R."/>
            <person name="Huntemann M."/>
            <person name="Clum A."/>
            <person name="Foster B."/>
            <person name="Foster B."/>
            <person name="Roux S."/>
            <person name="Palaniappan K."/>
            <person name="Varghese N."/>
            <person name="Mukherjee S."/>
            <person name="Reddy T.B.K."/>
            <person name="Daum C."/>
            <person name="Copeland A."/>
            <person name="Chen I.A."/>
            <person name="Ivanova N.N."/>
            <person name="Kyrpides N.C."/>
            <person name="Shapiro N."/>
            <person name="Eloe-Fadrosh E.A."/>
            <person name="Pietrasiak N."/>
        </authorList>
    </citation>
    <scope>NUCLEOTIDE SEQUENCE</scope>
    <source>
        <strain evidence="2">CPER-KK1</strain>
    </source>
</reference>
<feature type="transmembrane region" description="Helical" evidence="1">
    <location>
        <begin position="108"/>
        <end position="128"/>
    </location>
</feature>
<protein>
    <submittedName>
        <fullName evidence="2">Metal-dependent hydrolase</fullName>
    </submittedName>
</protein>
<keyword evidence="2" id="KW-0378">Hydrolase</keyword>
<feature type="transmembrane region" description="Helical" evidence="1">
    <location>
        <begin position="160"/>
        <end position="177"/>
    </location>
</feature>
<organism evidence="2 3">
    <name type="scientific">Symplocastrum torsivum CPER-KK1</name>
    <dbReference type="NCBI Taxonomy" id="450513"/>
    <lineage>
        <taxon>Bacteria</taxon>
        <taxon>Bacillati</taxon>
        <taxon>Cyanobacteriota</taxon>
        <taxon>Cyanophyceae</taxon>
        <taxon>Oscillatoriophycideae</taxon>
        <taxon>Oscillatoriales</taxon>
        <taxon>Microcoleaceae</taxon>
        <taxon>Symplocastrum</taxon>
    </lineage>
</organism>
<dbReference type="AlphaFoldDB" id="A0A951PL88"/>
<sequence>MNTYSHFLMTAALDKSLPRVPIVKRAFLLGSVAPDLPLWILSIGSISYYHFIQGWSLRETFNYIFDELYFYNPFWIASHNFLHSPILLLLALVFLWQSRRHIGSRSRWFFWFVVACLLHSFVDIFTHVNDGPLLFFPLEWTIRFYSPISYWDPQYYGREFQVFERILNAVLLIYLFSPRLCRYLRNRIPFYSPNS</sequence>
<dbReference type="EMBL" id="JAHHIF010000016">
    <property type="protein sequence ID" value="MBW4545613.1"/>
    <property type="molecule type" value="Genomic_DNA"/>
</dbReference>